<evidence type="ECO:0000259" key="1">
    <source>
        <dbReference type="Pfam" id="PF01882"/>
    </source>
</evidence>
<dbReference type="RefSeq" id="WP_295689549.1">
    <property type="nucleotide sequence ID" value="NZ_BAABGL010000035.1"/>
</dbReference>
<gene>
    <name evidence="2" type="ORF">GCM10023167_25180</name>
</gene>
<dbReference type="EMBL" id="BAABGL010000035">
    <property type="protein sequence ID" value="GAA4395094.1"/>
    <property type="molecule type" value="Genomic_DNA"/>
</dbReference>
<dbReference type="PANTHER" id="PTHR33608">
    <property type="entry name" value="BLL2464 PROTEIN"/>
    <property type="match status" value="1"/>
</dbReference>
<dbReference type="Pfam" id="PF01882">
    <property type="entry name" value="DUF58"/>
    <property type="match status" value="1"/>
</dbReference>
<sequence>MVPTWRFVLLVALAAIPVLLVPGWDTAGLALAAAAFIALLDWLLTPRPRRVSAQRTPGRRVRLGEDTHATLTLRNEGRRMQRLHVRDAWTPSAGAADVRFRTRLRAGESFERVLTLTPTRRGVLPADRLTLRSRSWLGVLGRQTSIDVPASIRVMPPFLSRRHLPSKLARLRELDGRTAVMIRGLGTEFDSLREYVRGDDVRSIDWRATARARELMVRTWRPERDRRVVIVLDSSRLAARRCGTGTVFDAALEAGQLLAALAAGGGDRVDLLVADARVRARIGPITGRDPMGRLSNELTDVDPELLDADWDAITSAVMRAASQHSLVVLVTALDPTTVAEDILPALPVLRARHSVAIASVADPELESMAARVHTPALAYRAAAAERELLEVRSVIGSLRESGIHSVHEPPEDLAPALADLYISLKATGRL</sequence>
<evidence type="ECO:0000313" key="3">
    <source>
        <dbReference type="Proteomes" id="UP001500642"/>
    </source>
</evidence>
<evidence type="ECO:0000313" key="2">
    <source>
        <dbReference type="EMBL" id="GAA4395094.1"/>
    </source>
</evidence>
<dbReference type="PANTHER" id="PTHR33608:SF3">
    <property type="entry name" value="SLR2013 PROTEIN"/>
    <property type="match status" value="1"/>
</dbReference>
<comment type="caution">
    <text evidence="2">The sequence shown here is derived from an EMBL/GenBank/DDBJ whole genome shotgun (WGS) entry which is preliminary data.</text>
</comment>
<keyword evidence="3" id="KW-1185">Reference proteome</keyword>
<reference evidence="3" key="1">
    <citation type="journal article" date="2019" name="Int. J. Syst. Evol. Microbiol.">
        <title>The Global Catalogue of Microorganisms (GCM) 10K type strain sequencing project: providing services to taxonomists for standard genome sequencing and annotation.</title>
        <authorList>
            <consortium name="The Broad Institute Genomics Platform"/>
            <consortium name="The Broad Institute Genome Sequencing Center for Infectious Disease"/>
            <person name="Wu L."/>
            <person name="Ma J."/>
        </authorList>
    </citation>
    <scope>NUCLEOTIDE SEQUENCE [LARGE SCALE GENOMIC DNA]</scope>
    <source>
        <strain evidence="3">JCM 17808</strain>
    </source>
</reference>
<feature type="domain" description="DUF58" evidence="1">
    <location>
        <begin position="192"/>
        <end position="366"/>
    </location>
</feature>
<name>A0ABP8JRJ7_9MICO</name>
<accession>A0ABP8JRJ7</accession>
<dbReference type="Proteomes" id="UP001500642">
    <property type="component" value="Unassembled WGS sequence"/>
</dbReference>
<dbReference type="InterPro" id="IPR002881">
    <property type="entry name" value="DUF58"/>
</dbReference>
<proteinExistence type="predicted"/>
<organism evidence="2 3">
    <name type="scientific">Brevibacterium pityocampae</name>
    <dbReference type="NCBI Taxonomy" id="506594"/>
    <lineage>
        <taxon>Bacteria</taxon>
        <taxon>Bacillati</taxon>
        <taxon>Actinomycetota</taxon>
        <taxon>Actinomycetes</taxon>
        <taxon>Micrococcales</taxon>
        <taxon>Brevibacteriaceae</taxon>
        <taxon>Brevibacterium</taxon>
    </lineage>
</organism>
<protein>
    <submittedName>
        <fullName evidence="2">DUF58 domain-containing protein</fullName>
    </submittedName>
</protein>